<feature type="binding site" evidence="4">
    <location>
        <position position="206"/>
    </location>
    <ligand>
        <name>Mg(2+)</name>
        <dbReference type="ChEBI" id="CHEBI:18420"/>
    </ligand>
</feature>
<dbReference type="SUPFAM" id="SSF54826">
    <property type="entry name" value="Enolase N-terminal domain-like"/>
    <property type="match status" value="1"/>
</dbReference>
<dbReference type="GO" id="GO:0009234">
    <property type="term" value="P:menaquinone biosynthetic process"/>
    <property type="evidence" value="ECO:0007669"/>
    <property type="project" value="UniProtKB-UniRule"/>
</dbReference>
<keyword evidence="2 4" id="KW-0460">Magnesium</keyword>
<dbReference type="OMA" id="INGLVWM"/>
<reference evidence="7 8" key="2">
    <citation type="submission" date="2019-04" db="EMBL/GenBank/DDBJ databases">
        <authorList>
            <person name="Yang S."/>
            <person name="Wei W."/>
        </authorList>
    </citation>
    <scope>NUCLEOTIDE SEQUENCE [LARGE SCALE GENOMIC DNA]</scope>
    <source>
        <strain evidence="8">ZP60</strain>
    </source>
</reference>
<gene>
    <name evidence="4" type="primary">menC</name>
    <name evidence="7" type="ORF">E5139_14390</name>
</gene>
<dbReference type="CDD" id="cd03320">
    <property type="entry name" value="OSBS"/>
    <property type="match status" value="1"/>
</dbReference>
<dbReference type="InterPro" id="IPR029065">
    <property type="entry name" value="Enolase_C-like"/>
</dbReference>
<dbReference type="InterPro" id="IPR029017">
    <property type="entry name" value="Enolase-like_N"/>
</dbReference>
<dbReference type="GeneID" id="42180152"/>
<dbReference type="InterPro" id="IPR041338">
    <property type="entry name" value="OSBS_N"/>
</dbReference>
<dbReference type="KEGG" id="halz:E5139_14390"/>
<feature type="domain" description="Mandelate racemase/muconate lactonizing enzyme C-terminal" evidence="6">
    <location>
        <begin position="130"/>
        <end position="227"/>
    </location>
</feature>
<dbReference type="InterPro" id="IPR036849">
    <property type="entry name" value="Enolase-like_C_sf"/>
</dbReference>
<dbReference type="GO" id="GO:0000287">
    <property type="term" value="F:magnesium ion binding"/>
    <property type="evidence" value="ECO:0007669"/>
    <property type="project" value="UniProtKB-UniRule"/>
</dbReference>
<dbReference type="GO" id="GO:0009063">
    <property type="term" value="P:amino acid catabolic process"/>
    <property type="evidence" value="ECO:0007669"/>
    <property type="project" value="InterPro"/>
</dbReference>
<dbReference type="AlphaFoldDB" id="A0A4D6KHA2"/>
<dbReference type="SFLD" id="SFLDF00009">
    <property type="entry name" value="o-succinylbenzoate_synthase"/>
    <property type="match status" value="1"/>
</dbReference>
<keyword evidence="4" id="KW-0474">Menaquinone biosynthesis</keyword>
<evidence type="ECO:0000313" key="7">
    <source>
        <dbReference type="EMBL" id="QCD66772.1"/>
    </source>
</evidence>
<evidence type="ECO:0000313" key="8">
    <source>
        <dbReference type="Proteomes" id="UP000297053"/>
    </source>
</evidence>
<dbReference type="InterPro" id="IPR010196">
    <property type="entry name" value="OSB_synthase_MenC1"/>
</dbReference>
<comment type="catalytic activity">
    <reaction evidence="4">
        <text>(1R,6R)-6-hydroxy-2-succinyl-cyclohexa-2,4-diene-1-carboxylate = 2-succinylbenzoate + H2O</text>
        <dbReference type="Rhea" id="RHEA:10196"/>
        <dbReference type="ChEBI" id="CHEBI:15377"/>
        <dbReference type="ChEBI" id="CHEBI:18325"/>
        <dbReference type="ChEBI" id="CHEBI:58689"/>
        <dbReference type="EC" id="4.2.1.113"/>
    </reaction>
</comment>
<keyword evidence="3 4" id="KW-0456">Lyase</keyword>
<dbReference type="PROSITE" id="PS00909">
    <property type="entry name" value="MR_MLE_2"/>
    <property type="match status" value="1"/>
</dbReference>
<dbReference type="Pfam" id="PF21508">
    <property type="entry name" value="MenC_N"/>
    <property type="match status" value="1"/>
</dbReference>
<dbReference type="Pfam" id="PF13378">
    <property type="entry name" value="MR_MLE_C"/>
    <property type="match status" value="1"/>
</dbReference>
<dbReference type="InterPro" id="IPR013342">
    <property type="entry name" value="Mandelate_racemase_C"/>
</dbReference>
<comment type="function">
    <text evidence="4">Converts 2-succinyl-6-hydroxy-2,4-cyclohexadiene-1-carboxylate (SHCHC) to 2-succinylbenzoate (OSB).</text>
</comment>
<comment type="pathway">
    <text evidence="4">Quinol/quinone metabolism; 1,4-dihydroxy-2-naphthoate biosynthesis; 1,4-dihydroxy-2-naphthoate from chorismate: step 4/7.</text>
</comment>
<dbReference type="PANTHER" id="PTHR48073">
    <property type="entry name" value="O-SUCCINYLBENZOATE SYNTHASE-RELATED"/>
    <property type="match status" value="1"/>
</dbReference>
<keyword evidence="1 4" id="KW-0479">Metal-binding</keyword>
<comment type="cofactor">
    <cofactor evidence="4">
        <name>a divalent metal cation</name>
        <dbReference type="ChEBI" id="CHEBI:60240"/>
    </cofactor>
</comment>
<dbReference type="InterPro" id="IPR018110">
    <property type="entry name" value="Mandel_Rmase/mucon_lact_enz_CS"/>
</dbReference>
<protein>
    <recommendedName>
        <fullName evidence="4">o-succinylbenzoate synthase</fullName>
        <shortName evidence="4">OSB synthase</shortName>
        <shortName evidence="4">OSBS</shortName>
        <ecNumber evidence="4">4.2.1.113</ecNumber>
    </recommendedName>
    <alternativeName>
        <fullName evidence="4">4-(2'-carboxyphenyl)-4-oxybutyric acid synthase</fullName>
    </alternativeName>
    <alternativeName>
        <fullName evidence="4">o-succinylbenzoic acid synthase</fullName>
    </alternativeName>
</protein>
<dbReference type="Gene3D" id="3.20.20.120">
    <property type="entry name" value="Enolase-like C-terminal domain"/>
    <property type="match status" value="1"/>
</dbReference>
<evidence type="ECO:0000256" key="4">
    <source>
        <dbReference type="HAMAP-Rule" id="MF_00470"/>
    </source>
</evidence>
<evidence type="ECO:0000256" key="5">
    <source>
        <dbReference type="SAM" id="MobiDB-lite"/>
    </source>
</evidence>
<dbReference type="HAMAP" id="MF_00470">
    <property type="entry name" value="MenC_1"/>
    <property type="match status" value="1"/>
</dbReference>
<feature type="active site" description="Proton donor" evidence="4">
    <location>
        <position position="151"/>
    </location>
</feature>
<dbReference type="SMART" id="SM00922">
    <property type="entry name" value="MR_MLE"/>
    <property type="match status" value="1"/>
</dbReference>
<dbReference type="UniPathway" id="UPA01057">
    <property type="reaction ID" value="UER00165"/>
</dbReference>
<dbReference type="RefSeq" id="WP_015763204.1">
    <property type="nucleotide sequence ID" value="NZ_CP039375.1"/>
</dbReference>
<proteinExistence type="inferred from homology"/>
<evidence type="ECO:0000256" key="2">
    <source>
        <dbReference type="ARBA" id="ARBA00022842"/>
    </source>
</evidence>
<comment type="similarity">
    <text evidence="4">Belongs to the mandelate racemase/muconate lactonizing enzyme family. MenC type 1 subfamily.</text>
</comment>
<feature type="binding site" evidence="4">
    <location>
        <position position="230"/>
    </location>
    <ligand>
        <name>Mg(2+)</name>
        <dbReference type="ChEBI" id="CHEBI:18420"/>
    </ligand>
</feature>
<comment type="pathway">
    <text evidence="4">Quinol/quinone metabolism; menaquinone biosynthesis.</text>
</comment>
<organism evidence="7 8">
    <name type="scientific">Halomicrobium mukohataei</name>
    <dbReference type="NCBI Taxonomy" id="57705"/>
    <lineage>
        <taxon>Archaea</taxon>
        <taxon>Methanobacteriati</taxon>
        <taxon>Methanobacteriota</taxon>
        <taxon>Stenosarchaea group</taxon>
        <taxon>Halobacteria</taxon>
        <taxon>Halobacteriales</taxon>
        <taxon>Haloarculaceae</taxon>
        <taxon>Halomicrobium</taxon>
    </lineage>
</organism>
<evidence type="ECO:0000259" key="6">
    <source>
        <dbReference type="SMART" id="SM00922"/>
    </source>
</evidence>
<dbReference type="Proteomes" id="UP000297053">
    <property type="component" value="Chromosome"/>
</dbReference>
<feature type="binding site" evidence="4">
    <location>
        <position position="180"/>
    </location>
    <ligand>
        <name>Mg(2+)</name>
        <dbReference type="ChEBI" id="CHEBI:18420"/>
    </ligand>
</feature>
<name>A0A4D6KHA2_9EURY</name>
<dbReference type="PANTHER" id="PTHR48073:SF2">
    <property type="entry name" value="O-SUCCINYLBENZOATE SYNTHASE"/>
    <property type="match status" value="1"/>
</dbReference>
<dbReference type="EC" id="4.2.1.113" evidence="4"/>
<dbReference type="Gene3D" id="3.30.390.10">
    <property type="entry name" value="Enolase-like, N-terminal domain"/>
    <property type="match status" value="1"/>
</dbReference>
<dbReference type="UniPathway" id="UPA00079"/>
<dbReference type="SFLD" id="SFLDS00001">
    <property type="entry name" value="Enolase"/>
    <property type="match status" value="1"/>
</dbReference>
<reference evidence="7 8" key="1">
    <citation type="submission" date="2019-04" db="EMBL/GenBank/DDBJ databases">
        <title>Complete genome sequence of Arthrobacter sp. ZXY-2 associated with effective atrazine degradation and salt adaptation.</title>
        <authorList>
            <person name="Zhao X."/>
        </authorList>
    </citation>
    <scope>NUCLEOTIDE SEQUENCE [LARGE SCALE GENOMIC DNA]</scope>
    <source>
        <strain evidence="8">ZP60</strain>
    </source>
</reference>
<evidence type="ECO:0000256" key="1">
    <source>
        <dbReference type="ARBA" id="ARBA00022723"/>
    </source>
</evidence>
<evidence type="ECO:0000256" key="3">
    <source>
        <dbReference type="ARBA" id="ARBA00023239"/>
    </source>
</evidence>
<dbReference type="SFLD" id="SFLDG00180">
    <property type="entry name" value="muconate_cycloisomerase"/>
    <property type="match status" value="1"/>
</dbReference>
<sequence length="345" mass="35447">MTLNRFTLPLATPLSTAHGRIESREGFVVGFEHRGAVGVGEATPLPGWTESLDDCEAALTTALETYAERGHSAALLELDAATVPAARHGIATALLDADARADGVALARWFDPDAETGSVPVNATVGDESVAETTRAARAAVDDGFDCLKLKAGVRSVEDDVERVRSVRAAVGDDVTIRVDANGAWDRDSARRAFEAFAPLGVSYVEQPLPATDLDGHAALGNEAVGVAIDEGFCEHTAAEVLAADVDAVILKPMVLGGPGNAHTIAMRARESGIEPVVTTTIDAAVARAAAVHVAAAIPAVDPCGLATADALADDLTDDPAPVSDGRIAVPDGDGLGVDPEEVGW</sequence>
<accession>A0A4D6KHA2</accession>
<feature type="active site" description="Proton acceptor" evidence="4">
    <location>
        <position position="252"/>
    </location>
</feature>
<dbReference type="SUPFAM" id="SSF51604">
    <property type="entry name" value="Enolase C-terminal domain-like"/>
    <property type="match status" value="1"/>
</dbReference>
<feature type="region of interest" description="Disordered" evidence="5">
    <location>
        <begin position="317"/>
        <end position="345"/>
    </location>
</feature>
<dbReference type="EMBL" id="CP039375">
    <property type="protein sequence ID" value="QCD66772.1"/>
    <property type="molecule type" value="Genomic_DNA"/>
</dbReference>
<dbReference type="GO" id="GO:0043748">
    <property type="term" value="F:O-succinylbenzoate synthase activity"/>
    <property type="evidence" value="ECO:0007669"/>
    <property type="project" value="UniProtKB-EC"/>
</dbReference>